<proteinExistence type="predicted"/>
<feature type="repeat" description="TPR" evidence="7">
    <location>
        <begin position="236"/>
        <end position="269"/>
    </location>
</feature>
<keyword evidence="1" id="KW-0597">Phosphoprotein</keyword>
<evidence type="ECO:0000256" key="6">
    <source>
        <dbReference type="PROSITE-ProRule" id="PRU00169"/>
    </source>
</evidence>
<dbReference type="PROSITE" id="PS50110">
    <property type="entry name" value="RESPONSE_REGULATORY"/>
    <property type="match status" value="1"/>
</dbReference>
<protein>
    <submittedName>
        <fullName evidence="10">Response regulator receiver protein</fullName>
    </submittedName>
</protein>
<evidence type="ECO:0000259" key="9">
    <source>
        <dbReference type="PROSITE" id="PS50110"/>
    </source>
</evidence>
<dbReference type="InterPro" id="IPR011006">
    <property type="entry name" value="CheY-like_superfamily"/>
</dbReference>
<dbReference type="InterPro" id="IPR011990">
    <property type="entry name" value="TPR-like_helical_dom_sf"/>
</dbReference>
<dbReference type="Proteomes" id="UP000023268">
    <property type="component" value="Unassembled WGS sequence"/>
</dbReference>
<feature type="compositionally biased region" description="Low complexity" evidence="8">
    <location>
        <begin position="555"/>
        <end position="568"/>
    </location>
</feature>
<evidence type="ECO:0000256" key="3">
    <source>
        <dbReference type="ARBA" id="ARBA00023015"/>
    </source>
</evidence>
<keyword evidence="3" id="KW-0805">Transcription regulation</keyword>
<gene>
    <name evidence="10" type="ORF">AZ34_05050</name>
</gene>
<dbReference type="EMBL" id="JEMG01000001">
    <property type="protein sequence ID" value="EYC50490.1"/>
    <property type="molecule type" value="Genomic_DNA"/>
</dbReference>
<evidence type="ECO:0000256" key="7">
    <source>
        <dbReference type="PROSITE-ProRule" id="PRU00339"/>
    </source>
</evidence>
<comment type="caution">
    <text evidence="6">Lacks conserved residue(s) required for the propagation of feature annotation.</text>
</comment>
<comment type="caution">
    <text evidence="10">The sequence shown here is derived from an EMBL/GenBank/DDBJ whole genome shotgun (WGS) entry which is preliminary data.</text>
</comment>
<dbReference type="InterPro" id="IPR019734">
    <property type="entry name" value="TPR_rpt"/>
</dbReference>
<feature type="domain" description="Response regulatory" evidence="9">
    <location>
        <begin position="12"/>
        <end position="132"/>
    </location>
</feature>
<sequence length="568" mass="62981">MALEDDDLSDLLALVIDSNPGSRAILVNQLREFGVGTVEQTMRTAEARRMLENRKFDIVLCEQHFQPGTPSGQDFLDELRRQQILPFSTIFIMVTSEASYTKVAEAAESALDGYLIKPHTAARLAERLHQARQRKAALNDIFSAISTENYEKAADLCLARFQARESYWLYAARIGAELLIRLQRYDEAQRMYEAVIEAKTLPWAKLGVARAQIGKNETQRAVGTLESLIGEEPQFADAYDVLGRAQFELGNHDQALAAYKLACAVTPYSITRLQSLGHLYYYKGEYEEAQKILSQSARQGLGSKMFDPQTLMLLAFIAMQSDDRRALQRCREDLAKLTLREDEYGARVRNMEGILGALRDILDKEYGRAANYTRDLAKRARDPDFDIEIAADLIVLMSYLAARTLSLGLDLDDFLPVLDTLAERFVSGRSMNELLSGAARAHLPFAERLRIAGERPIKLMESAVKLGMNGDPGEAIRQLMKNGRDTLNARLVSTALLVLQKYDQQIPDATAQLEAINEWRAHYGGPGQRPALGTAENARPPGGITINAAPEKKSPPAATPASGKASAA</sequence>
<dbReference type="OrthoDB" id="7298659at2"/>
<keyword evidence="7" id="KW-0802">TPR repeat</keyword>
<dbReference type="AlphaFoldDB" id="A0A016XF09"/>
<dbReference type="SMART" id="SM00448">
    <property type="entry name" value="REC"/>
    <property type="match status" value="1"/>
</dbReference>
<reference evidence="10 11" key="1">
    <citation type="submission" date="2014-02" db="EMBL/GenBank/DDBJ databases">
        <title>Draft Genome of Hylemonella gracilis isolated from the Niagara River.</title>
        <authorList>
            <person name="Pawlowski D.R."/>
            <person name="Koudelka G.B."/>
        </authorList>
    </citation>
    <scope>NUCLEOTIDE SEQUENCE [LARGE SCALE GENOMIC DNA]</scope>
    <source>
        <strain evidence="10 11">Niagara R</strain>
    </source>
</reference>
<dbReference type="SUPFAM" id="SSF48452">
    <property type="entry name" value="TPR-like"/>
    <property type="match status" value="1"/>
</dbReference>
<dbReference type="GO" id="GO:0005829">
    <property type="term" value="C:cytosol"/>
    <property type="evidence" value="ECO:0007669"/>
    <property type="project" value="TreeGrafter"/>
</dbReference>
<dbReference type="Pfam" id="PF13432">
    <property type="entry name" value="TPR_16"/>
    <property type="match status" value="1"/>
</dbReference>
<evidence type="ECO:0000313" key="10">
    <source>
        <dbReference type="EMBL" id="EYC50490.1"/>
    </source>
</evidence>
<evidence type="ECO:0000256" key="4">
    <source>
        <dbReference type="ARBA" id="ARBA00023125"/>
    </source>
</evidence>
<name>A0A016XF09_9BURK</name>
<evidence type="ECO:0000313" key="11">
    <source>
        <dbReference type="Proteomes" id="UP000023268"/>
    </source>
</evidence>
<dbReference type="Pfam" id="PF00072">
    <property type="entry name" value="Response_reg"/>
    <property type="match status" value="1"/>
</dbReference>
<keyword evidence="4" id="KW-0238">DNA-binding</keyword>
<evidence type="ECO:0000256" key="5">
    <source>
        <dbReference type="ARBA" id="ARBA00023163"/>
    </source>
</evidence>
<dbReference type="GO" id="GO:0032993">
    <property type="term" value="C:protein-DNA complex"/>
    <property type="evidence" value="ECO:0007669"/>
    <property type="project" value="TreeGrafter"/>
</dbReference>
<dbReference type="PANTHER" id="PTHR48111:SF1">
    <property type="entry name" value="TWO-COMPONENT RESPONSE REGULATOR ORR33"/>
    <property type="match status" value="1"/>
</dbReference>
<evidence type="ECO:0000256" key="1">
    <source>
        <dbReference type="ARBA" id="ARBA00022553"/>
    </source>
</evidence>
<dbReference type="eggNOG" id="COG0457">
    <property type="taxonomic scope" value="Bacteria"/>
</dbReference>
<evidence type="ECO:0000256" key="8">
    <source>
        <dbReference type="SAM" id="MobiDB-lite"/>
    </source>
</evidence>
<dbReference type="Pfam" id="PF13181">
    <property type="entry name" value="TPR_8"/>
    <property type="match status" value="1"/>
</dbReference>
<accession>A0A016XF09</accession>
<dbReference type="PANTHER" id="PTHR48111">
    <property type="entry name" value="REGULATOR OF RPOS"/>
    <property type="match status" value="1"/>
</dbReference>
<dbReference type="STRING" id="1458275.AZ34_05050"/>
<keyword evidence="2" id="KW-0902">Two-component regulatory system</keyword>
<dbReference type="SUPFAM" id="SSF52172">
    <property type="entry name" value="CheY-like"/>
    <property type="match status" value="1"/>
</dbReference>
<dbReference type="Gene3D" id="1.25.40.10">
    <property type="entry name" value="Tetratricopeptide repeat domain"/>
    <property type="match status" value="1"/>
</dbReference>
<dbReference type="GO" id="GO:0000156">
    <property type="term" value="F:phosphorelay response regulator activity"/>
    <property type="evidence" value="ECO:0007669"/>
    <property type="project" value="TreeGrafter"/>
</dbReference>
<feature type="region of interest" description="Disordered" evidence="8">
    <location>
        <begin position="524"/>
        <end position="568"/>
    </location>
</feature>
<dbReference type="PROSITE" id="PS50005">
    <property type="entry name" value="TPR"/>
    <property type="match status" value="1"/>
</dbReference>
<dbReference type="Gene3D" id="3.40.50.2300">
    <property type="match status" value="1"/>
</dbReference>
<evidence type="ECO:0000256" key="2">
    <source>
        <dbReference type="ARBA" id="ARBA00023012"/>
    </source>
</evidence>
<dbReference type="InterPro" id="IPR001789">
    <property type="entry name" value="Sig_transdc_resp-reg_receiver"/>
</dbReference>
<dbReference type="InterPro" id="IPR039420">
    <property type="entry name" value="WalR-like"/>
</dbReference>
<dbReference type="SMART" id="SM00028">
    <property type="entry name" value="TPR"/>
    <property type="match status" value="2"/>
</dbReference>
<dbReference type="GO" id="GO:0006355">
    <property type="term" value="P:regulation of DNA-templated transcription"/>
    <property type="evidence" value="ECO:0007669"/>
    <property type="project" value="TreeGrafter"/>
</dbReference>
<dbReference type="RefSeq" id="WP_035605443.1">
    <property type="nucleotide sequence ID" value="NZ_JEMG01000001.1"/>
</dbReference>
<keyword evidence="5" id="KW-0804">Transcription</keyword>
<dbReference type="GO" id="GO:0000976">
    <property type="term" value="F:transcription cis-regulatory region binding"/>
    <property type="evidence" value="ECO:0007669"/>
    <property type="project" value="TreeGrafter"/>
</dbReference>
<organism evidence="10 11">
    <name type="scientific">Hylemonella gracilis str. Niagara R</name>
    <dbReference type="NCBI Taxonomy" id="1458275"/>
    <lineage>
        <taxon>Bacteria</taxon>
        <taxon>Pseudomonadati</taxon>
        <taxon>Pseudomonadota</taxon>
        <taxon>Betaproteobacteria</taxon>
        <taxon>Burkholderiales</taxon>
        <taxon>Comamonadaceae</taxon>
        <taxon>Hylemonella</taxon>
    </lineage>
</organism>